<dbReference type="OrthoDB" id="9781904at2"/>
<dbReference type="PANTHER" id="PTHR24421">
    <property type="entry name" value="NITRATE/NITRITE SENSOR PROTEIN NARX-RELATED"/>
    <property type="match status" value="1"/>
</dbReference>
<dbReference type="EC" id="2.7.13.3" evidence="2"/>
<feature type="domain" description="Signal transduction histidine kinase subgroup 3 dimerisation and phosphoacceptor" evidence="10">
    <location>
        <begin position="323"/>
        <end position="391"/>
    </location>
</feature>
<keyword evidence="9" id="KW-0812">Transmembrane</keyword>
<evidence type="ECO:0000256" key="6">
    <source>
        <dbReference type="ARBA" id="ARBA00022777"/>
    </source>
</evidence>
<dbReference type="AlphaFoldDB" id="A0A1M7H1N3"/>
<dbReference type="EMBL" id="FRCT01000002">
    <property type="protein sequence ID" value="SHM22079.1"/>
    <property type="molecule type" value="Genomic_DNA"/>
</dbReference>
<proteinExistence type="predicted"/>
<reference evidence="12 13" key="1">
    <citation type="submission" date="2016-11" db="EMBL/GenBank/DDBJ databases">
        <authorList>
            <person name="Jaros S."/>
            <person name="Januszkiewicz K."/>
            <person name="Wedrychowicz H."/>
        </authorList>
    </citation>
    <scope>NUCLEOTIDE SEQUENCE [LARGE SCALE GENOMIC DNA]</scope>
    <source>
        <strain evidence="12 13">Y1</strain>
    </source>
</reference>
<keyword evidence="8" id="KW-0902">Two-component regulatory system</keyword>
<dbReference type="GO" id="GO:0046983">
    <property type="term" value="F:protein dimerization activity"/>
    <property type="evidence" value="ECO:0007669"/>
    <property type="project" value="InterPro"/>
</dbReference>
<dbReference type="Pfam" id="PF07730">
    <property type="entry name" value="HisKA_3"/>
    <property type="match status" value="1"/>
</dbReference>
<feature type="transmembrane region" description="Helical" evidence="9">
    <location>
        <begin position="182"/>
        <end position="203"/>
    </location>
</feature>
<organism evidence="12 13">
    <name type="scientific">Ruminococcus flavefaciens</name>
    <dbReference type="NCBI Taxonomy" id="1265"/>
    <lineage>
        <taxon>Bacteria</taxon>
        <taxon>Bacillati</taxon>
        <taxon>Bacillota</taxon>
        <taxon>Clostridia</taxon>
        <taxon>Eubacteriales</taxon>
        <taxon>Oscillospiraceae</taxon>
        <taxon>Ruminococcus</taxon>
    </lineage>
</organism>
<evidence type="ECO:0000313" key="12">
    <source>
        <dbReference type="EMBL" id="SHM22079.1"/>
    </source>
</evidence>
<evidence type="ECO:0000256" key="9">
    <source>
        <dbReference type="SAM" id="Phobius"/>
    </source>
</evidence>
<feature type="domain" description="Histidine kinase N-terminal 7TM region" evidence="11">
    <location>
        <begin position="4"/>
        <end position="206"/>
    </location>
</feature>
<feature type="transmembrane region" description="Helical" evidence="9">
    <location>
        <begin position="48"/>
        <end position="69"/>
    </location>
</feature>
<evidence type="ECO:0000256" key="3">
    <source>
        <dbReference type="ARBA" id="ARBA00022553"/>
    </source>
</evidence>
<dbReference type="Pfam" id="PF16927">
    <property type="entry name" value="HisKA_7TM"/>
    <property type="match status" value="1"/>
</dbReference>
<dbReference type="GO" id="GO:0016020">
    <property type="term" value="C:membrane"/>
    <property type="evidence" value="ECO:0007669"/>
    <property type="project" value="InterPro"/>
</dbReference>
<dbReference type="PANTHER" id="PTHR24421:SF10">
    <property type="entry name" value="NITRATE_NITRITE SENSOR PROTEIN NARQ"/>
    <property type="match status" value="1"/>
</dbReference>
<evidence type="ECO:0000256" key="5">
    <source>
        <dbReference type="ARBA" id="ARBA00022741"/>
    </source>
</evidence>
<feature type="transmembrane region" description="Helical" evidence="9">
    <location>
        <begin position="154"/>
        <end position="176"/>
    </location>
</feature>
<gene>
    <name evidence="12" type="ORF">SAMN04487860_10249</name>
</gene>
<keyword evidence="4" id="KW-0808">Transferase</keyword>
<dbReference type="InterPro" id="IPR036890">
    <property type="entry name" value="HATPase_C_sf"/>
</dbReference>
<dbReference type="Gene3D" id="3.30.565.10">
    <property type="entry name" value="Histidine kinase-like ATPase, C-terminal domain"/>
    <property type="match status" value="1"/>
</dbReference>
<keyword evidence="7" id="KW-0067">ATP-binding</keyword>
<evidence type="ECO:0000259" key="10">
    <source>
        <dbReference type="Pfam" id="PF07730"/>
    </source>
</evidence>
<feature type="transmembrane region" description="Helical" evidence="9">
    <location>
        <begin position="81"/>
        <end position="102"/>
    </location>
</feature>
<evidence type="ECO:0000256" key="1">
    <source>
        <dbReference type="ARBA" id="ARBA00000085"/>
    </source>
</evidence>
<keyword evidence="9" id="KW-1133">Transmembrane helix</keyword>
<sequence>MLISVTWVLRRGNSNRLTHLFLSCQLSIVLWLVSEVLILFSYTKQQFWISYVIGNLGISCFGPLWLWLSQEYTLSPKKQPRFLWLLPLITISAIIVVFTNPMHHLYYSSFVAKRFTYGPLFYVYQVIYYVCIVTGITIICLKHTRSSSQITKQSFLLILSAAIPLGVNTLSLTGVFHSNVTLTPLFFGISSILIIIALGRYGLLNINTIAIRDTINNIDSGVMIFDNNNRITYKNKYSENIPFLKDIDTSNEFVRVISELMNEEIPSDFSLMELKYDNEYYNIKQTYCQNKSGNDVARVITINNVTEYHDLVKVEKKLSLEQERTRIAQEMHDSAGHTFTMISSLARILKYDAEQPQIDKKKMLENISEIDGLSRSGVTQLRCTINNLRDDEFMTSVTKAVQTVITAVRGVDIELCTQGTENERYRFCIREMYDNCRETITNALRYSEASRIDVIIKFLDRTIEMYILDNGKVCENISEHNGLRGIRERTKALGGTVRFSSVKDEGFNTIIKIPIDGVEK</sequence>
<dbReference type="GO" id="GO:0000155">
    <property type="term" value="F:phosphorelay sensor kinase activity"/>
    <property type="evidence" value="ECO:0007669"/>
    <property type="project" value="InterPro"/>
</dbReference>
<evidence type="ECO:0000256" key="8">
    <source>
        <dbReference type="ARBA" id="ARBA00023012"/>
    </source>
</evidence>
<keyword evidence="3" id="KW-0597">Phosphoprotein</keyword>
<evidence type="ECO:0000256" key="4">
    <source>
        <dbReference type="ARBA" id="ARBA00022679"/>
    </source>
</evidence>
<evidence type="ECO:0000259" key="11">
    <source>
        <dbReference type="Pfam" id="PF16927"/>
    </source>
</evidence>
<accession>A0A1M7H1N3</accession>
<dbReference type="InterPro" id="IPR031621">
    <property type="entry name" value="HisKA_7TM"/>
</dbReference>
<feature type="transmembrane region" description="Helical" evidence="9">
    <location>
        <begin position="20"/>
        <end position="42"/>
    </location>
</feature>
<feature type="transmembrane region" description="Helical" evidence="9">
    <location>
        <begin position="122"/>
        <end position="142"/>
    </location>
</feature>
<evidence type="ECO:0000256" key="2">
    <source>
        <dbReference type="ARBA" id="ARBA00012438"/>
    </source>
</evidence>
<protein>
    <recommendedName>
        <fullName evidence="2">histidine kinase</fullName>
        <ecNumber evidence="2">2.7.13.3</ecNumber>
    </recommendedName>
</protein>
<dbReference type="InterPro" id="IPR011712">
    <property type="entry name" value="Sig_transdc_His_kin_sub3_dim/P"/>
</dbReference>
<name>A0A1M7H1N3_RUMFL</name>
<comment type="catalytic activity">
    <reaction evidence="1">
        <text>ATP + protein L-histidine = ADP + protein N-phospho-L-histidine.</text>
        <dbReference type="EC" id="2.7.13.3"/>
    </reaction>
</comment>
<dbReference type="SUPFAM" id="SSF55874">
    <property type="entry name" value="ATPase domain of HSP90 chaperone/DNA topoisomerase II/histidine kinase"/>
    <property type="match status" value="1"/>
</dbReference>
<keyword evidence="5" id="KW-0547">Nucleotide-binding</keyword>
<dbReference type="CDD" id="cd16917">
    <property type="entry name" value="HATPase_UhpB-NarQ-NarX-like"/>
    <property type="match status" value="1"/>
</dbReference>
<dbReference type="Gene3D" id="1.20.5.1930">
    <property type="match status" value="1"/>
</dbReference>
<dbReference type="Proteomes" id="UP000184394">
    <property type="component" value="Unassembled WGS sequence"/>
</dbReference>
<dbReference type="GO" id="GO:0005524">
    <property type="term" value="F:ATP binding"/>
    <property type="evidence" value="ECO:0007669"/>
    <property type="project" value="UniProtKB-KW"/>
</dbReference>
<dbReference type="InterPro" id="IPR050482">
    <property type="entry name" value="Sensor_HK_TwoCompSys"/>
</dbReference>
<evidence type="ECO:0000313" key="13">
    <source>
        <dbReference type="Proteomes" id="UP000184394"/>
    </source>
</evidence>
<evidence type="ECO:0000256" key="7">
    <source>
        <dbReference type="ARBA" id="ARBA00022840"/>
    </source>
</evidence>
<keyword evidence="6 12" id="KW-0418">Kinase</keyword>
<keyword evidence="9" id="KW-0472">Membrane</keyword>